<comment type="caution">
    <text evidence="2">The sequence shown here is derived from an EMBL/GenBank/DDBJ whole genome shotgun (WGS) entry which is preliminary data.</text>
</comment>
<evidence type="ECO:0000256" key="1">
    <source>
        <dbReference type="SAM" id="MobiDB-lite"/>
    </source>
</evidence>
<keyword evidence="3" id="KW-1185">Reference proteome</keyword>
<dbReference type="Proteomes" id="UP001597349">
    <property type="component" value="Unassembled WGS sequence"/>
</dbReference>
<evidence type="ECO:0008006" key="4">
    <source>
        <dbReference type="Google" id="ProtNLM"/>
    </source>
</evidence>
<accession>A0ABW4WCW2</accession>
<sequence>MDGSKALGEATQELRQVTQPGDAAATTPTQRNGRQSGPAKTDEQSIDYDSLGIPKAAVPAFEEAREMFSSLGRKRTDEVFACGEMLAKVRSKAPSQESFERWSKQACRLTRRGAGNYIAVHNNLRAHRKILVGCGMPAAAMYALATAEDEAIASVVADLKAGKRPTVREIKALVSGETHGAQPCPADIAGADGLKALARAKVQNGVPVLIERLRDMLSHIEEALVPHFEGKKVAKGALVEKLEHPARRARAELQSLAVFVKPNAEASSNWIVHPAHFPHGSQWEAVSQVLFKLGGREDWPDASDLGGWLVRDVVPAIEFAVGARLSKDGSTR</sequence>
<reference evidence="3" key="1">
    <citation type="journal article" date="2019" name="Int. J. Syst. Evol. Microbiol.">
        <title>The Global Catalogue of Microorganisms (GCM) 10K type strain sequencing project: providing services to taxonomists for standard genome sequencing and annotation.</title>
        <authorList>
            <consortium name="The Broad Institute Genomics Platform"/>
            <consortium name="The Broad Institute Genome Sequencing Center for Infectious Disease"/>
            <person name="Wu L."/>
            <person name="Ma J."/>
        </authorList>
    </citation>
    <scope>NUCLEOTIDE SEQUENCE [LARGE SCALE GENOMIC DNA]</scope>
    <source>
        <strain evidence="3">CGMCC 1.16226</strain>
    </source>
</reference>
<evidence type="ECO:0000313" key="3">
    <source>
        <dbReference type="Proteomes" id="UP001597349"/>
    </source>
</evidence>
<gene>
    <name evidence="2" type="ORF">ACFSQT_11385</name>
</gene>
<feature type="region of interest" description="Disordered" evidence="1">
    <location>
        <begin position="1"/>
        <end position="48"/>
    </location>
</feature>
<protein>
    <recommendedName>
        <fullName evidence="4">DUF222 domain-containing protein</fullName>
    </recommendedName>
</protein>
<feature type="compositionally biased region" description="Polar residues" evidence="1">
    <location>
        <begin position="26"/>
        <end position="35"/>
    </location>
</feature>
<dbReference type="EMBL" id="JBHUGY010000019">
    <property type="protein sequence ID" value="MFD2053670.1"/>
    <property type="molecule type" value="Genomic_DNA"/>
</dbReference>
<proteinExistence type="predicted"/>
<dbReference type="RefSeq" id="WP_379018550.1">
    <property type="nucleotide sequence ID" value="NZ_JBHUGY010000019.1"/>
</dbReference>
<evidence type="ECO:0000313" key="2">
    <source>
        <dbReference type="EMBL" id="MFD2053670.1"/>
    </source>
</evidence>
<organism evidence="2 3">
    <name type="scientific">Mesorhizobium calcicola</name>
    <dbReference type="NCBI Taxonomy" id="1300310"/>
    <lineage>
        <taxon>Bacteria</taxon>
        <taxon>Pseudomonadati</taxon>
        <taxon>Pseudomonadota</taxon>
        <taxon>Alphaproteobacteria</taxon>
        <taxon>Hyphomicrobiales</taxon>
        <taxon>Phyllobacteriaceae</taxon>
        <taxon>Mesorhizobium</taxon>
    </lineage>
</organism>
<name>A0ABW4WCW2_9HYPH</name>